<dbReference type="CDD" id="cd05466">
    <property type="entry name" value="PBP2_LTTR_substrate"/>
    <property type="match status" value="1"/>
</dbReference>
<dbReference type="GO" id="GO:0003677">
    <property type="term" value="F:DNA binding"/>
    <property type="evidence" value="ECO:0007669"/>
    <property type="project" value="UniProtKB-KW"/>
</dbReference>
<proteinExistence type="inferred from homology"/>
<dbReference type="PRINTS" id="PR00039">
    <property type="entry name" value="HTHLYSR"/>
</dbReference>
<dbReference type="Proteomes" id="UP000729701">
    <property type="component" value="Unassembled WGS sequence"/>
</dbReference>
<dbReference type="EMBL" id="JAHHGZ010000056">
    <property type="protein sequence ID" value="MBW4671897.1"/>
    <property type="molecule type" value="Genomic_DNA"/>
</dbReference>
<dbReference type="PANTHER" id="PTHR30419:SF30">
    <property type="entry name" value="LYSR FAMILY TRANSCRIPTIONAL REGULATOR"/>
    <property type="match status" value="1"/>
</dbReference>
<dbReference type="InterPro" id="IPR005119">
    <property type="entry name" value="LysR_subst-bd"/>
</dbReference>
<dbReference type="FunFam" id="1.10.10.10:FF:000001">
    <property type="entry name" value="LysR family transcriptional regulator"/>
    <property type="match status" value="1"/>
</dbReference>
<dbReference type="Pfam" id="PF00126">
    <property type="entry name" value="HTH_1"/>
    <property type="match status" value="1"/>
</dbReference>
<dbReference type="PANTHER" id="PTHR30419">
    <property type="entry name" value="HTH-TYPE TRANSCRIPTIONAL REGULATOR YBHD"/>
    <property type="match status" value="1"/>
</dbReference>
<comment type="caution">
    <text evidence="6">The sequence shown here is derived from an EMBL/GenBank/DDBJ whole genome shotgun (WGS) entry which is preliminary data.</text>
</comment>
<comment type="similarity">
    <text evidence="1">Belongs to the LysR transcriptional regulatory family.</text>
</comment>
<dbReference type="SUPFAM" id="SSF53850">
    <property type="entry name" value="Periplasmic binding protein-like II"/>
    <property type="match status" value="1"/>
</dbReference>
<evidence type="ECO:0000259" key="5">
    <source>
        <dbReference type="PROSITE" id="PS50931"/>
    </source>
</evidence>
<evidence type="ECO:0000313" key="6">
    <source>
        <dbReference type="EMBL" id="MBW4671897.1"/>
    </source>
</evidence>
<reference evidence="6" key="1">
    <citation type="submission" date="2021-05" db="EMBL/GenBank/DDBJ databases">
        <authorList>
            <person name="Pietrasiak N."/>
            <person name="Ward R."/>
            <person name="Stajich J.E."/>
            <person name="Kurbessoian T."/>
        </authorList>
    </citation>
    <scope>NUCLEOTIDE SEQUENCE</scope>
    <source>
        <strain evidence="6">GSE-NOS-MK-12-04C</strain>
    </source>
</reference>
<dbReference type="GO" id="GO:0005829">
    <property type="term" value="C:cytosol"/>
    <property type="evidence" value="ECO:0007669"/>
    <property type="project" value="TreeGrafter"/>
</dbReference>
<gene>
    <name evidence="6" type="ORF">KME60_31840</name>
</gene>
<evidence type="ECO:0000313" key="7">
    <source>
        <dbReference type="Proteomes" id="UP000729701"/>
    </source>
</evidence>
<dbReference type="SUPFAM" id="SSF46785">
    <property type="entry name" value="Winged helix' DNA-binding domain"/>
    <property type="match status" value="1"/>
</dbReference>
<protein>
    <submittedName>
        <fullName evidence="6">LysR family transcriptional regulator</fullName>
    </submittedName>
</protein>
<dbReference type="InterPro" id="IPR036390">
    <property type="entry name" value="WH_DNA-bd_sf"/>
</dbReference>
<keyword evidence="3" id="KW-0238">DNA-binding</keyword>
<evidence type="ECO:0000256" key="3">
    <source>
        <dbReference type="ARBA" id="ARBA00023125"/>
    </source>
</evidence>
<reference evidence="6" key="2">
    <citation type="journal article" date="2022" name="Microbiol. Resour. Announc.">
        <title>Metagenome Sequencing to Explore Phylogenomics of Terrestrial Cyanobacteria.</title>
        <authorList>
            <person name="Ward R.D."/>
            <person name="Stajich J.E."/>
            <person name="Johansen J.R."/>
            <person name="Huntemann M."/>
            <person name="Clum A."/>
            <person name="Foster B."/>
            <person name="Foster B."/>
            <person name="Roux S."/>
            <person name="Palaniappan K."/>
            <person name="Varghese N."/>
            <person name="Mukherjee S."/>
            <person name="Reddy T.B.K."/>
            <person name="Daum C."/>
            <person name="Copeland A."/>
            <person name="Chen I.A."/>
            <person name="Ivanova N.N."/>
            <person name="Kyrpides N.C."/>
            <person name="Shapiro N."/>
            <person name="Eloe-Fadrosh E.A."/>
            <person name="Pietrasiak N."/>
        </authorList>
    </citation>
    <scope>NUCLEOTIDE SEQUENCE</scope>
    <source>
        <strain evidence="6">GSE-NOS-MK-12-04C</strain>
    </source>
</reference>
<dbReference type="InterPro" id="IPR000847">
    <property type="entry name" value="LysR_HTH_N"/>
</dbReference>
<dbReference type="AlphaFoldDB" id="A0A951QTD9"/>
<keyword evidence="4" id="KW-0804">Transcription</keyword>
<evidence type="ECO:0000256" key="2">
    <source>
        <dbReference type="ARBA" id="ARBA00023015"/>
    </source>
</evidence>
<dbReference type="Gene3D" id="1.10.10.10">
    <property type="entry name" value="Winged helix-like DNA-binding domain superfamily/Winged helix DNA-binding domain"/>
    <property type="match status" value="1"/>
</dbReference>
<dbReference type="InterPro" id="IPR050950">
    <property type="entry name" value="HTH-type_LysR_regulators"/>
</dbReference>
<organism evidence="6 7">
    <name type="scientific">Cyanomargarita calcarea GSE-NOS-MK-12-04C</name>
    <dbReference type="NCBI Taxonomy" id="2839659"/>
    <lineage>
        <taxon>Bacteria</taxon>
        <taxon>Bacillati</taxon>
        <taxon>Cyanobacteriota</taxon>
        <taxon>Cyanophyceae</taxon>
        <taxon>Nostocales</taxon>
        <taxon>Cyanomargaritaceae</taxon>
        <taxon>Cyanomargarita</taxon>
    </lineage>
</organism>
<dbReference type="Gene3D" id="3.40.190.10">
    <property type="entry name" value="Periplasmic binding protein-like II"/>
    <property type="match status" value="2"/>
</dbReference>
<keyword evidence="2" id="KW-0805">Transcription regulation</keyword>
<feature type="domain" description="HTH lysR-type" evidence="5">
    <location>
        <begin position="1"/>
        <end position="58"/>
    </location>
</feature>
<name>A0A951QTD9_9CYAN</name>
<sequence>MKIFQLRAVVAIADCGNFSEAALKLELSQPAISHAIATLEEELGVPLFARGRHGAVLTPAGERILYHAHQALQHLEMMQREANQHKGLHGGHVRIACFRSVATHLLPKAIAQFHFSFPEVAVTIIECPAFLDVEDVLRAGRADIGITCLQGGDEGDEFDTWEILRDEYVALLPPNAKISDREITWEDIDKYSPVMIPSTPCGAILHNHLKIVAPLMNTTTDIQEDSTIVSMVNQGLRAAILPRLAAVPIPQKMQVCSLPIPLERVIGIAILSSALHVQAVFKFLEILQKFDFKTLAECSR</sequence>
<dbReference type="InterPro" id="IPR036388">
    <property type="entry name" value="WH-like_DNA-bd_sf"/>
</dbReference>
<dbReference type="GO" id="GO:0003700">
    <property type="term" value="F:DNA-binding transcription factor activity"/>
    <property type="evidence" value="ECO:0007669"/>
    <property type="project" value="InterPro"/>
</dbReference>
<evidence type="ECO:0000256" key="1">
    <source>
        <dbReference type="ARBA" id="ARBA00009437"/>
    </source>
</evidence>
<dbReference type="Pfam" id="PF03466">
    <property type="entry name" value="LysR_substrate"/>
    <property type="match status" value="1"/>
</dbReference>
<evidence type="ECO:0000256" key="4">
    <source>
        <dbReference type="ARBA" id="ARBA00023163"/>
    </source>
</evidence>
<dbReference type="PROSITE" id="PS50931">
    <property type="entry name" value="HTH_LYSR"/>
    <property type="match status" value="1"/>
</dbReference>
<accession>A0A951QTD9</accession>